<gene>
    <name evidence="3" type="ORF">CYMTET_42905</name>
    <name evidence="2" type="ORF">CYMTET_43619</name>
</gene>
<name>A0AAE0F0D5_9CHLO</name>
<comment type="caution">
    <text evidence="2">The sequence shown here is derived from an EMBL/GenBank/DDBJ whole genome shotgun (WGS) entry which is preliminary data.</text>
</comment>
<evidence type="ECO:0000313" key="2">
    <source>
        <dbReference type="EMBL" id="KAK3246864.1"/>
    </source>
</evidence>
<feature type="region of interest" description="Disordered" evidence="1">
    <location>
        <begin position="1"/>
        <end position="21"/>
    </location>
</feature>
<dbReference type="EMBL" id="LGRX02029409">
    <property type="protein sequence ID" value="KAK3246864.1"/>
    <property type="molecule type" value="Genomic_DNA"/>
</dbReference>
<dbReference type="EMBL" id="LGRX02028814">
    <property type="protein sequence ID" value="KAK3247601.1"/>
    <property type="molecule type" value="Genomic_DNA"/>
</dbReference>
<dbReference type="InterPro" id="IPR028119">
    <property type="entry name" value="Snapin/Pallidin/Snn1"/>
</dbReference>
<protein>
    <submittedName>
        <fullName evidence="2">Uncharacterized protein</fullName>
    </submittedName>
</protein>
<organism evidence="2 4">
    <name type="scientific">Cymbomonas tetramitiformis</name>
    <dbReference type="NCBI Taxonomy" id="36881"/>
    <lineage>
        <taxon>Eukaryota</taxon>
        <taxon>Viridiplantae</taxon>
        <taxon>Chlorophyta</taxon>
        <taxon>Pyramimonadophyceae</taxon>
        <taxon>Pyramimonadales</taxon>
        <taxon>Pyramimonadaceae</taxon>
        <taxon>Cymbomonas</taxon>
    </lineage>
</organism>
<dbReference type="Pfam" id="PF14712">
    <property type="entry name" value="Snapin_Pallidin"/>
    <property type="match status" value="1"/>
</dbReference>
<evidence type="ECO:0000256" key="1">
    <source>
        <dbReference type="SAM" id="MobiDB-lite"/>
    </source>
</evidence>
<evidence type="ECO:0000313" key="4">
    <source>
        <dbReference type="Proteomes" id="UP001190700"/>
    </source>
</evidence>
<dbReference type="Proteomes" id="UP001190700">
    <property type="component" value="Unassembled WGS sequence"/>
</dbReference>
<reference evidence="2 4" key="1">
    <citation type="journal article" date="2015" name="Genome Biol. Evol.">
        <title>Comparative Genomics of a Bacterivorous Green Alga Reveals Evolutionary Causalities and Consequences of Phago-Mixotrophic Mode of Nutrition.</title>
        <authorList>
            <person name="Burns J.A."/>
            <person name="Paasch A."/>
            <person name="Narechania A."/>
            <person name="Kim E."/>
        </authorList>
    </citation>
    <scope>NUCLEOTIDE SEQUENCE [LARGE SCALE GENOMIC DNA]</scope>
    <source>
        <strain evidence="2">PLY_AMNH</strain>
    </source>
</reference>
<proteinExistence type="predicted"/>
<sequence length="119" mass="13533">MTKPNRLSRAESLAKQSLEGEAISEGSAEQACTEALLGVCNPSLERMQKILLELREGQEKVQTSMKERKEDIEWFNKLDNVRTQLEKLPTYIARAQGIGKEMRSLRSRMDRAQGLNLLL</sequence>
<reference evidence="2" key="2">
    <citation type="submission" date="2023-06" db="EMBL/GenBank/DDBJ databases">
        <title>Long-read-based genome assembly of the green algal bacterivore Cymbomonas tetramitiformis.</title>
        <authorList>
            <person name="Gyaltshen Y."/>
            <person name="Rozenberg A."/>
            <person name="Paasch A."/>
            <person name="Burns J.A."/>
            <person name="Warring S."/>
            <person name="Larson R."/>
            <person name="Maurer-Alcala X."/>
            <person name="Dacks J."/>
            <person name="Kim E."/>
        </authorList>
    </citation>
    <scope>NUCLEOTIDE SEQUENCE</scope>
    <source>
        <strain evidence="2">PLY_AMNH</strain>
    </source>
</reference>
<keyword evidence="4" id="KW-1185">Reference proteome</keyword>
<dbReference type="AlphaFoldDB" id="A0AAE0F0D5"/>
<accession>A0AAE0F0D5</accession>
<evidence type="ECO:0000313" key="3">
    <source>
        <dbReference type="EMBL" id="KAK3247601.1"/>
    </source>
</evidence>